<gene>
    <name evidence="1" type="ORF">BSZ32_07080</name>
</gene>
<comment type="caution">
    <text evidence="1">The sequence shown here is derived from an EMBL/GenBank/DDBJ whole genome shotgun (WGS) entry which is preliminary data.</text>
</comment>
<evidence type="ECO:0000313" key="1">
    <source>
        <dbReference type="EMBL" id="PQJ28294.1"/>
    </source>
</evidence>
<dbReference type="EMBL" id="MQWA01000001">
    <property type="protein sequence ID" value="PQJ28294.1"/>
    <property type="molecule type" value="Genomic_DNA"/>
</dbReference>
<keyword evidence="2" id="KW-1185">Reference proteome</keyword>
<accession>A0A2S7U1M7</accession>
<proteinExistence type="predicted"/>
<organism evidence="1 2">
    <name type="scientific">Rubritalea profundi</name>
    <dbReference type="NCBI Taxonomy" id="1658618"/>
    <lineage>
        <taxon>Bacteria</taxon>
        <taxon>Pseudomonadati</taxon>
        <taxon>Verrucomicrobiota</taxon>
        <taxon>Verrucomicrobiia</taxon>
        <taxon>Verrucomicrobiales</taxon>
        <taxon>Rubritaleaceae</taxon>
        <taxon>Rubritalea</taxon>
    </lineage>
</organism>
<dbReference type="AlphaFoldDB" id="A0A2S7U1M7"/>
<evidence type="ECO:0000313" key="2">
    <source>
        <dbReference type="Proteomes" id="UP000239907"/>
    </source>
</evidence>
<reference evidence="1 2" key="1">
    <citation type="submission" date="2016-12" db="EMBL/GenBank/DDBJ databases">
        <title>Study of bacterial adaptation to deep sea.</title>
        <authorList>
            <person name="Song J."/>
            <person name="Yoshizawa S."/>
            <person name="Kogure K."/>
        </authorList>
    </citation>
    <scope>NUCLEOTIDE SEQUENCE [LARGE SCALE GENOMIC DNA]</scope>
    <source>
        <strain evidence="1 2">SAORIC-165</strain>
    </source>
</reference>
<dbReference type="Proteomes" id="UP000239907">
    <property type="component" value="Unassembled WGS sequence"/>
</dbReference>
<protein>
    <submittedName>
        <fullName evidence="1">Uncharacterized protein</fullName>
    </submittedName>
</protein>
<sequence>MLQKGLGLLGIEGPERMECYLRRRLPLSELDLDFNCLEMVCFFFLYSGTLELLVRVLVDGLVRVETYVDDPRLGETL</sequence>
<name>A0A2S7U1M7_9BACT</name>